<name>A0A1J5PNY1_9ZZZZ</name>
<dbReference type="AlphaFoldDB" id="A0A1J5PNY1"/>
<reference evidence="1" key="1">
    <citation type="submission" date="2016-10" db="EMBL/GenBank/DDBJ databases">
        <title>Sequence of Gallionella enrichment culture.</title>
        <authorList>
            <person name="Poehlein A."/>
            <person name="Muehling M."/>
            <person name="Daniel R."/>
        </authorList>
    </citation>
    <scope>NUCLEOTIDE SEQUENCE</scope>
</reference>
<sequence length="41" mass="4118">MMAKASRKASGQGMCSCSRAMASAANSTIAPCAKLNTPEAL</sequence>
<evidence type="ECO:0000313" key="1">
    <source>
        <dbReference type="EMBL" id="OIQ73201.1"/>
    </source>
</evidence>
<proteinExistence type="predicted"/>
<organism evidence="1">
    <name type="scientific">mine drainage metagenome</name>
    <dbReference type="NCBI Taxonomy" id="410659"/>
    <lineage>
        <taxon>unclassified sequences</taxon>
        <taxon>metagenomes</taxon>
        <taxon>ecological metagenomes</taxon>
    </lineage>
</organism>
<dbReference type="EMBL" id="MLJW01002960">
    <property type="protein sequence ID" value="OIQ73201.1"/>
    <property type="molecule type" value="Genomic_DNA"/>
</dbReference>
<protein>
    <submittedName>
        <fullName evidence="1">Uncharacterized protein</fullName>
    </submittedName>
</protein>
<accession>A0A1J5PNY1</accession>
<comment type="caution">
    <text evidence="1">The sequence shown here is derived from an EMBL/GenBank/DDBJ whole genome shotgun (WGS) entry which is preliminary data.</text>
</comment>
<gene>
    <name evidence="1" type="ORF">GALL_451600</name>
</gene>